<evidence type="ECO:0000256" key="11">
    <source>
        <dbReference type="ARBA" id="ARBA00022679"/>
    </source>
</evidence>
<dbReference type="Pfam" id="PF00156">
    <property type="entry name" value="Pribosyltran"/>
    <property type="match status" value="1"/>
</dbReference>
<dbReference type="GO" id="GO:0006168">
    <property type="term" value="P:adenine salvage"/>
    <property type="evidence" value="ECO:0007669"/>
    <property type="project" value="InterPro"/>
</dbReference>
<dbReference type="GO" id="GO:0005737">
    <property type="term" value="C:cytoplasm"/>
    <property type="evidence" value="ECO:0007669"/>
    <property type="project" value="UniProtKB-SubCell"/>
</dbReference>
<keyword evidence="11" id="KW-0808">Transferase</keyword>
<evidence type="ECO:0000259" key="13">
    <source>
        <dbReference type="Pfam" id="PF00156"/>
    </source>
</evidence>
<evidence type="ECO:0000256" key="9">
    <source>
        <dbReference type="ARBA" id="ARBA00022490"/>
    </source>
</evidence>
<accession>A0AAD9NW30</accession>
<evidence type="ECO:0000256" key="3">
    <source>
        <dbReference type="ARBA" id="ARBA00004496"/>
    </source>
</evidence>
<dbReference type="Gene3D" id="3.40.50.2020">
    <property type="match status" value="1"/>
</dbReference>
<dbReference type="GO" id="GO:0006166">
    <property type="term" value="P:purine ribonucleoside salvage"/>
    <property type="evidence" value="ECO:0007669"/>
    <property type="project" value="UniProtKB-KW"/>
</dbReference>
<dbReference type="Proteomes" id="UP001209878">
    <property type="component" value="Unassembled WGS sequence"/>
</dbReference>
<organism evidence="14 15">
    <name type="scientific">Ridgeia piscesae</name>
    <name type="common">Tubeworm</name>
    <dbReference type="NCBI Taxonomy" id="27915"/>
    <lineage>
        <taxon>Eukaryota</taxon>
        <taxon>Metazoa</taxon>
        <taxon>Spiralia</taxon>
        <taxon>Lophotrochozoa</taxon>
        <taxon>Annelida</taxon>
        <taxon>Polychaeta</taxon>
        <taxon>Sedentaria</taxon>
        <taxon>Canalipalpata</taxon>
        <taxon>Sabellida</taxon>
        <taxon>Siboglinidae</taxon>
        <taxon>Ridgeia</taxon>
    </lineage>
</organism>
<dbReference type="EC" id="2.4.2.7" evidence="7"/>
<proteinExistence type="inferred from homology"/>
<dbReference type="AlphaFoldDB" id="A0AAD9NW30"/>
<dbReference type="GO" id="GO:0016208">
    <property type="term" value="F:AMP binding"/>
    <property type="evidence" value="ECO:0007669"/>
    <property type="project" value="TreeGrafter"/>
</dbReference>
<dbReference type="GO" id="GO:0002055">
    <property type="term" value="F:adenine binding"/>
    <property type="evidence" value="ECO:0007669"/>
    <property type="project" value="TreeGrafter"/>
</dbReference>
<comment type="caution">
    <text evidence="14">The sequence shown here is derived from an EMBL/GenBank/DDBJ whole genome shotgun (WGS) entry which is preliminary data.</text>
</comment>
<evidence type="ECO:0000313" key="15">
    <source>
        <dbReference type="Proteomes" id="UP001209878"/>
    </source>
</evidence>
<dbReference type="GO" id="GO:0003999">
    <property type="term" value="F:adenine phosphoribosyltransferase activity"/>
    <property type="evidence" value="ECO:0007669"/>
    <property type="project" value="UniProtKB-EC"/>
</dbReference>
<name>A0AAD9NW30_RIDPI</name>
<gene>
    <name evidence="14" type="ORF">NP493_362g02005</name>
</gene>
<dbReference type="HAMAP" id="MF_00004">
    <property type="entry name" value="Aden_phosphoribosyltr"/>
    <property type="match status" value="1"/>
</dbReference>
<evidence type="ECO:0000256" key="7">
    <source>
        <dbReference type="ARBA" id="ARBA00011893"/>
    </source>
</evidence>
<dbReference type="FunFam" id="3.40.50.2020:FF:000004">
    <property type="entry name" value="Adenine phosphoribosyltransferase"/>
    <property type="match status" value="1"/>
</dbReference>
<evidence type="ECO:0000256" key="10">
    <source>
        <dbReference type="ARBA" id="ARBA00022676"/>
    </source>
</evidence>
<comment type="function">
    <text evidence="2">Catalyzes a salvage reaction resulting in the formation of AMP, that is energically less costly than de novo synthesis.</text>
</comment>
<dbReference type="NCBIfam" id="TIGR01090">
    <property type="entry name" value="apt"/>
    <property type="match status" value="1"/>
</dbReference>
<dbReference type="GO" id="GO:0044209">
    <property type="term" value="P:AMP salvage"/>
    <property type="evidence" value="ECO:0007669"/>
    <property type="project" value="TreeGrafter"/>
</dbReference>
<evidence type="ECO:0000256" key="8">
    <source>
        <dbReference type="ARBA" id="ARBA00017366"/>
    </source>
</evidence>
<comment type="subunit">
    <text evidence="6">Homodimer.</text>
</comment>
<protein>
    <recommendedName>
        <fullName evidence="8">Adenine phosphoribosyltransferase</fullName>
        <ecNumber evidence="7">2.4.2.7</ecNumber>
    </recommendedName>
</protein>
<comment type="subcellular location">
    <subcellularLocation>
        <location evidence="3">Cytoplasm</location>
    </subcellularLocation>
</comment>
<evidence type="ECO:0000256" key="12">
    <source>
        <dbReference type="ARBA" id="ARBA00022726"/>
    </source>
</evidence>
<comment type="pathway">
    <text evidence="4">Purine metabolism; AMP biosynthesis via salvage pathway; AMP from adenine: step 1/1.</text>
</comment>
<dbReference type="NCBIfam" id="NF002634">
    <property type="entry name" value="PRK02304.1-3"/>
    <property type="match status" value="1"/>
</dbReference>
<keyword evidence="9" id="KW-0963">Cytoplasm</keyword>
<evidence type="ECO:0000256" key="1">
    <source>
        <dbReference type="ARBA" id="ARBA00000868"/>
    </source>
</evidence>
<keyword evidence="15" id="KW-1185">Reference proteome</keyword>
<comment type="similarity">
    <text evidence="5">Belongs to the purine/pyrimidine phosphoribosyltransferase family.</text>
</comment>
<evidence type="ECO:0000256" key="6">
    <source>
        <dbReference type="ARBA" id="ARBA00011738"/>
    </source>
</evidence>
<dbReference type="PANTHER" id="PTHR32315">
    <property type="entry name" value="ADENINE PHOSPHORIBOSYLTRANSFERASE"/>
    <property type="match status" value="1"/>
</dbReference>
<dbReference type="SUPFAM" id="SSF53271">
    <property type="entry name" value="PRTase-like"/>
    <property type="match status" value="1"/>
</dbReference>
<keyword evidence="12" id="KW-0660">Purine salvage</keyword>
<evidence type="ECO:0000256" key="4">
    <source>
        <dbReference type="ARBA" id="ARBA00004659"/>
    </source>
</evidence>
<feature type="domain" description="Phosphoribosyltransferase" evidence="13">
    <location>
        <begin position="36"/>
        <end position="161"/>
    </location>
</feature>
<sequence length="181" mass="19807">MSKAERIERVRSLITSIEGFPKPGITFRDIFPVMRDPAVFADCMALLTEHVRDLKQPIDAVVGLDARGFIFGIVLAQQLGVSFVPIRKAGKLPGETIQVSYTLEYGSATFEVQKDALQAAQKVIIIDDLLATGGTMAAACKLIKQLECDIVECVVVIELTDLKGRDKLTDKIFSLTTYSGE</sequence>
<dbReference type="CDD" id="cd06223">
    <property type="entry name" value="PRTases_typeI"/>
    <property type="match status" value="1"/>
</dbReference>
<dbReference type="EMBL" id="JAODUO010000361">
    <property type="protein sequence ID" value="KAK2182229.1"/>
    <property type="molecule type" value="Genomic_DNA"/>
</dbReference>
<keyword evidence="10" id="KW-0328">Glycosyltransferase</keyword>
<dbReference type="InterPro" id="IPR000836">
    <property type="entry name" value="PRTase_dom"/>
</dbReference>
<dbReference type="NCBIfam" id="NF002636">
    <property type="entry name" value="PRK02304.1-5"/>
    <property type="match status" value="1"/>
</dbReference>
<evidence type="ECO:0000256" key="2">
    <source>
        <dbReference type="ARBA" id="ARBA00003968"/>
    </source>
</evidence>
<dbReference type="InterPro" id="IPR029057">
    <property type="entry name" value="PRTase-like"/>
</dbReference>
<reference evidence="14" key="1">
    <citation type="journal article" date="2023" name="Mol. Biol. Evol.">
        <title>Third-Generation Sequencing Reveals the Adaptive Role of the Epigenome in Three Deep-Sea Polychaetes.</title>
        <authorList>
            <person name="Perez M."/>
            <person name="Aroh O."/>
            <person name="Sun Y."/>
            <person name="Lan Y."/>
            <person name="Juniper S.K."/>
            <person name="Young C.R."/>
            <person name="Angers B."/>
            <person name="Qian P.Y."/>
        </authorList>
    </citation>
    <scope>NUCLEOTIDE SEQUENCE</scope>
    <source>
        <strain evidence="14">R07B-5</strain>
    </source>
</reference>
<evidence type="ECO:0000313" key="14">
    <source>
        <dbReference type="EMBL" id="KAK2182229.1"/>
    </source>
</evidence>
<evidence type="ECO:0000256" key="5">
    <source>
        <dbReference type="ARBA" id="ARBA00008391"/>
    </source>
</evidence>
<comment type="catalytic activity">
    <reaction evidence="1">
        <text>AMP + diphosphate = 5-phospho-alpha-D-ribose 1-diphosphate + adenine</text>
        <dbReference type="Rhea" id="RHEA:16609"/>
        <dbReference type="ChEBI" id="CHEBI:16708"/>
        <dbReference type="ChEBI" id="CHEBI:33019"/>
        <dbReference type="ChEBI" id="CHEBI:58017"/>
        <dbReference type="ChEBI" id="CHEBI:456215"/>
        <dbReference type="EC" id="2.4.2.7"/>
    </reaction>
</comment>
<dbReference type="InterPro" id="IPR050054">
    <property type="entry name" value="UPRTase/APRTase"/>
</dbReference>
<dbReference type="InterPro" id="IPR005764">
    <property type="entry name" value="Ade_phspho_trans"/>
</dbReference>
<dbReference type="PANTHER" id="PTHR32315:SF3">
    <property type="entry name" value="ADENINE PHOSPHORIBOSYLTRANSFERASE"/>
    <property type="match status" value="1"/>
</dbReference>